<proteinExistence type="predicted"/>
<dbReference type="InterPro" id="IPR036937">
    <property type="entry name" value="Adhesion_dom_fimbrial_sf"/>
</dbReference>
<dbReference type="SUPFAM" id="SSF49401">
    <property type="entry name" value="Bacterial adhesins"/>
    <property type="match status" value="1"/>
</dbReference>
<sequence>MKLNKIVLGVSLAFGIASFAHAAGEVAYKEQGHGTVTFTGSIIDAPCSIDPDTIDQTVNLGQISNSALAANNKTGTSMPKNFEIRLEQCNFGTAGKSVKVKFTGVEGVTKDTLGITGTASGASIVLKDGGGNRITLGKAAEAQTLLTGNNTLSFSAYLQGDGASATIVPGDFQSVANFGLDYE</sequence>
<keyword evidence="1" id="KW-0732">Signal</keyword>
<name>A0ABY5CTB5_9GAMM</name>
<evidence type="ECO:0000259" key="2">
    <source>
        <dbReference type="Pfam" id="PF00419"/>
    </source>
</evidence>
<dbReference type="EMBL" id="CP074347">
    <property type="protein sequence ID" value="USV01053.1"/>
    <property type="molecule type" value="Genomic_DNA"/>
</dbReference>
<reference evidence="3" key="1">
    <citation type="journal article" date="2022" name="BMC Genomics">
        <title>Genome sequence of the entomopathogenic Serratia entomophila isolate 626 and characterisation of the species specific itaconate degradation pathway.</title>
        <authorList>
            <person name="Vaughan A.L."/>
            <person name="Altermann E."/>
            <person name="Glare T.R."/>
            <person name="Hurst M.R.H."/>
        </authorList>
    </citation>
    <scope>NUCLEOTIDE SEQUENCE</scope>
    <source>
        <strain evidence="3">626</strain>
    </source>
</reference>
<dbReference type="Proteomes" id="UP001056873">
    <property type="component" value="Chromosome"/>
</dbReference>
<accession>A0ABY5CTB5</accession>
<keyword evidence="4" id="KW-1185">Reference proteome</keyword>
<feature type="domain" description="Fimbrial-type adhesion" evidence="2">
    <location>
        <begin position="37"/>
        <end position="182"/>
    </location>
</feature>
<dbReference type="InterPro" id="IPR000259">
    <property type="entry name" value="Adhesion_dom_fimbrial"/>
</dbReference>
<evidence type="ECO:0000256" key="1">
    <source>
        <dbReference type="SAM" id="SignalP"/>
    </source>
</evidence>
<evidence type="ECO:0000313" key="4">
    <source>
        <dbReference type="Proteomes" id="UP001056873"/>
    </source>
</evidence>
<feature type="signal peptide" evidence="1">
    <location>
        <begin position="1"/>
        <end position="22"/>
    </location>
</feature>
<dbReference type="PANTHER" id="PTHR33420:SF26">
    <property type="entry name" value="FIMBRIAL SUBUNIT"/>
    <property type="match status" value="1"/>
</dbReference>
<feature type="chain" id="PRO_5047548069" evidence="1">
    <location>
        <begin position="23"/>
        <end position="183"/>
    </location>
</feature>
<evidence type="ECO:0000313" key="3">
    <source>
        <dbReference type="EMBL" id="USV01053.1"/>
    </source>
</evidence>
<dbReference type="Pfam" id="PF00419">
    <property type="entry name" value="Fimbrial"/>
    <property type="match status" value="1"/>
</dbReference>
<dbReference type="Gene3D" id="2.60.40.1090">
    <property type="entry name" value="Fimbrial-type adhesion domain"/>
    <property type="match status" value="1"/>
</dbReference>
<gene>
    <name evidence="3" type="ORF">KFQ06_00365</name>
</gene>
<dbReference type="InterPro" id="IPR008966">
    <property type="entry name" value="Adhesion_dom_sf"/>
</dbReference>
<dbReference type="InterPro" id="IPR050263">
    <property type="entry name" value="Bact_Fimbrial_Adh_Pro"/>
</dbReference>
<organism evidence="3 4">
    <name type="scientific">Serratia entomophila</name>
    <dbReference type="NCBI Taxonomy" id="42906"/>
    <lineage>
        <taxon>Bacteria</taxon>
        <taxon>Pseudomonadati</taxon>
        <taxon>Pseudomonadota</taxon>
        <taxon>Gammaproteobacteria</taxon>
        <taxon>Enterobacterales</taxon>
        <taxon>Yersiniaceae</taxon>
        <taxon>Serratia</taxon>
    </lineage>
</organism>
<dbReference type="PANTHER" id="PTHR33420">
    <property type="entry name" value="FIMBRIAL SUBUNIT ELFA-RELATED"/>
    <property type="match status" value="1"/>
</dbReference>
<protein>
    <submittedName>
        <fullName evidence="3">Type 1 fimbrial protein</fullName>
    </submittedName>
</protein>
<dbReference type="RefSeq" id="WP_151415995.1">
    <property type="nucleotide sequence ID" value="NZ_CAMIPH010000015.1"/>
</dbReference>